<feature type="domain" description="F-box" evidence="1">
    <location>
        <begin position="1"/>
        <end position="50"/>
    </location>
</feature>
<dbReference type="AlphaFoldDB" id="A0A819WNF4"/>
<protein>
    <recommendedName>
        <fullName evidence="1">F-box domain-containing protein</fullName>
    </recommendedName>
</protein>
<evidence type="ECO:0000313" key="3">
    <source>
        <dbReference type="EMBL" id="CAF4127765.1"/>
    </source>
</evidence>
<dbReference type="PROSITE" id="PS50181">
    <property type="entry name" value="FBOX"/>
    <property type="match status" value="1"/>
</dbReference>
<evidence type="ECO:0000313" key="4">
    <source>
        <dbReference type="Proteomes" id="UP000663844"/>
    </source>
</evidence>
<proteinExistence type="predicted"/>
<sequence length="579" mass="68744">MKFEQLPNEIFVECFQYLNAPDIFYSFDRLNYQFYILIRNVHLHLNFEQVKKSLFNEFCQTIRINPTIKRNIIYLKLSNIGTYGQIQSFISLFALNEFIHLRSLSFIDEVFHRTSQEQQQVSSILTLLPDLHRFYAPRWKIEAEVISKTKIQVLTLWMYRPTSIYGISAVTSLRVCYCTVPDLQSILNYTSMLKYIKIDSFQGYDMQYNIHYNMEYKMRCNADGSYKYDFSKICAVHLKQLHLDRSLTSFELIEQLLKCFPNLKIFSIVAINARNMIDANLWQHLIKSSLPLLRVFNFNFGCHYSDSYDNMLIKLSPFQTDFWRQHNWYINYAVGNEFTSVYTIPYSFTHYTLTTAMKKYNSPSTNGLNEFDNVKYLSLLAGAIRDDSSWHFRNVQSLSLASTRDYRVEDDEYEMKIENLKKMVNLSNITELEITERCVIKSELLFEILKQMPNISSLILKNQIISSFYINHELCELLNKKIKILYYTDPSWYHYTKIQDIDWFCKTFSNVEELHCDIDNVDDALLILTKCSKLSRIKVKCANISIYTWFEDNARTFNVYINYELKHDDPYDTTLSDSY</sequence>
<evidence type="ECO:0000313" key="2">
    <source>
        <dbReference type="EMBL" id="CAF1407829.1"/>
    </source>
</evidence>
<dbReference type="Proteomes" id="UP000663844">
    <property type="component" value="Unassembled WGS sequence"/>
</dbReference>
<dbReference type="EMBL" id="CAJOAZ010006229">
    <property type="protein sequence ID" value="CAF4127765.1"/>
    <property type="molecule type" value="Genomic_DNA"/>
</dbReference>
<organism evidence="3 4">
    <name type="scientific">Adineta steineri</name>
    <dbReference type="NCBI Taxonomy" id="433720"/>
    <lineage>
        <taxon>Eukaryota</taxon>
        <taxon>Metazoa</taxon>
        <taxon>Spiralia</taxon>
        <taxon>Gnathifera</taxon>
        <taxon>Rotifera</taxon>
        <taxon>Eurotatoria</taxon>
        <taxon>Bdelloidea</taxon>
        <taxon>Adinetida</taxon>
        <taxon>Adinetidae</taxon>
        <taxon>Adineta</taxon>
    </lineage>
</organism>
<dbReference type="Gene3D" id="3.80.10.10">
    <property type="entry name" value="Ribonuclease Inhibitor"/>
    <property type="match status" value="2"/>
</dbReference>
<comment type="caution">
    <text evidence="3">The sequence shown here is derived from an EMBL/GenBank/DDBJ whole genome shotgun (WGS) entry which is preliminary data.</text>
</comment>
<gene>
    <name evidence="2" type="ORF">JYZ213_LOCUS38178</name>
    <name evidence="3" type="ORF">OXD698_LOCUS36843</name>
</gene>
<dbReference type="InterPro" id="IPR001810">
    <property type="entry name" value="F-box_dom"/>
</dbReference>
<name>A0A819WNF4_9BILA</name>
<accession>A0A819WNF4</accession>
<reference evidence="3" key="1">
    <citation type="submission" date="2021-02" db="EMBL/GenBank/DDBJ databases">
        <authorList>
            <person name="Nowell W R."/>
        </authorList>
    </citation>
    <scope>NUCLEOTIDE SEQUENCE</scope>
</reference>
<dbReference type="Proteomes" id="UP000663845">
    <property type="component" value="Unassembled WGS sequence"/>
</dbReference>
<dbReference type="EMBL" id="CAJNOG010001092">
    <property type="protein sequence ID" value="CAF1407829.1"/>
    <property type="molecule type" value="Genomic_DNA"/>
</dbReference>
<dbReference type="InterPro" id="IPR032675">
    <property type="entry name" value="LRR_dom_sf"/>
</dbReference>
<evidence type="ECO:0000259" key="1">
    <source>
        <dbReference type="PROSITE" id="PS50181"/>
    </source>
</evidence>